<dbReference type="EMBL" id="JACJID010000004">
    <property type="protein sequence ID" value="MBA8928226.1"/>
    <property type="molecule type" value="Genomic_DNA"/>
</dbReference>
<dbReference type="InterPro" id="IPR006058">
    <property type="entry name" value="2Fe2S_fd_BS"/>
</dbReference>
<comment type="caution">
    <text evidence="9">The sequence shown here is derived from an EMBL/GenBank/DDBJ whole genome shotgun (WGS) entry which is preliminary data.</text>
</comment>
<keyword evidence="9" id="KW-0560">Oxidoreductase</keyword>
<dbReference type="InterPro" id="IPR017900">
    <property type="entry name" value="4Fe4S_Fe_S_CS"/>
</dbReference>
<dbReference type="SUPFAM" id="SSF46548">
    <property type="entry name" value="alpha-helical ferredoxin"/>
    <property type="match status" value="1"/>
</dbReference>
<gene>
    <name evidence="9" type="ORF">BC739_005443</name>
</gene>
<dbReference type="PANTHER" id="PTHR11921:SF41">
    <property type="entry name" value="SUCCINATE DEHYDROGENASE"/>
    <property type="match status" value="1"/>
</dbReference>
<evidence type="ECO:0000313" key="9">
    <source>
        <dbReference type="EMBL" id="MBA8928226.1"/>
    </source>
</evidence>
<accession>A0ABR6BMU3</accession>
<dbReference type="PROSITE" id="PS00197">
    <property type="entry name" value="2FE2S_FER_1"/>
    <property type="match status" value="1"/>
</dbReference>
<proteinExistence type="inferred from homology"/>
<evidence type="ECO:0000313" key="10">
    <source>
        <dbReference type="Proteomes" id="UP000517916"/>
    </source>
</evidence>
<protein>
    <submittedName>
        <fullName evidence="9">Succinate dehydrogenase / fumarate reductase iron-sulfur subunit</fullName>
        <ecNumber evidence="9">1.3.5.1</ecNumber>
        <ecNumber evidence="9">1.3.5.4</ecNumber>
    </submittedName>
</protein>
<dbReference type="InterPro" id="IPR001041">
    <property type="entry name" value="2Fe-2S_ferredoxin-type"/>
</dbReference>
<dbReference type="PANTHER" id="PTHR11921">
    <property type="entry name" value="SUCCINATE DEHYDROGENASE IRON-SULFUR PROTEIN"/>
    <property type="match status" value="1"/>
</dbReference>
<dbReference type="RefSeq" id="WP_030108538.1">
    <property type="nucleotide sequence ID" value="NZ_BAAABQ010000030.1"/>
</dbReference>
<feature type="domain" description="2Fe-2S ferredoxin-type" evidence="7">
    <location>
        <begin position="1"/>
        <end position="103"/>
    </location>
</feature>
<dbReference type="EC" id="1.3.5.1" evidence="9"/>
<dbReference type="Pfam" id="PF12838">
    <property type="entry name" value="Fer4_7"/>
    <property type="match status" value="1"/>
</dbReference>
<dbReference type="SUPFAM" id="SSF54292">
    <property type="entry name" value="2Fe-2S ferredoxin-like"/>
    <property type="match status" value="1"/>
</dbReference>
<keyword evidence="3" id="KW-0479">Metal-binding</keyword>
<evidence type="ECO:0000256" key="5">
    <source>
        <dbReference type="ARBA" id="ARBA00023014"/>
    </source>
</evidence>
<evidence type="ECO:0000256" key="3">
    <source>
        <dbReference type="ARBA" id="ARBA00022723"/>
    </source>
</evidence>
<keyword evidence="10" id="KW-1185">Reference proteome</keyword>
<dbReference type="InterPro" id="IPR012675">
    <property type="entry name" value="Beta-grasp_dom_sf"/>
</dbReference>
<dbReference type="Gene3D" id="1.10.1060.10">
    <property type="entry name" value="Alpha-helical ferredoxin"/>
    <property type="match status" value="1"/>
</dbReference>
<dbReference type="PROSITE" id="PS00198">
    <property type="entry name" value="4FE4S_FER_1"/>
    <property type="match status" value="1"/>
</dbReference>
<dbReference type="EC" id="1.3.5.4" evidence="9"/>
<keyword evidence="4" id="KW-0408">Iron</keyword>
<comment type="similarity">
    <text evidence="2">Belongs to the succinate dehydrogenase/fumarate reductase iron-sulfur protein family.</text>
</comment>
<dbReference type="PROSITE" id="PS51379">
    <property type="entry name" value="4FE4S_FER_2"/>
    <property type="match status" value="1"/>
</dbReference>
<keyword evidence="5" id="KW-0411">Iron-sulfur</keyword>
<dbReference type="Gene3D" id="3.10.20.30">
    <property type="match status" value="1"/>
</dbReference>
<name>A0ABR6BMU3_9PSEU</name>
<comment type="cofactor">
    <cofactor evidence="6">
        <name>[2Fe-2S] cluster</name>
        <dbReference type="ChEBI" id="CHEBI:190135"/>
    </cofactor>
</comment>
<reference evidence="9 10" key="1">
    <citation type="submission" date="2020-08" db="EMBL/GenBank/DDBJ databases">
        <title>Genomic Encyclopedia of Archaeal and Bacterial Type Strains, Phase II (KMG-II): from individual species to whole genera.</title>
        <authorList>
            <person name="Goeker M."/>
        </authorList>
    </citation>
    <scope>NUCLEOTIDE SEQUENCE [LARGE SCALE GENOMIC DNA]</scope>
    <source>
        <strain evidence="9 10">DSM 43850</strain>
    </source>
</reference>
<dbReference type="InterPro" id="IPR025192">
    <property type="entry name" value="Succ_DH/fum_Rdtase_N"/>
</dbReference>
<dbReference type="InterPro" id="IPR036010">
    <property type="entry name" value="2Fe-2S_ferredoxin-like_sf"/>
</dbReference>
<evidence type="ECO:0000256" key="1">
    <source>
        <dbReference type="ARBA" id="ARBA00001927"/>
    </source>
</evidence>
<evidence type="ECO:0000256" key="2">
    <source>
        <dbReference type="ARBA" id="ARBA00009433"/>
    </source>
</evidence>
<feature type="domain" description="4Fe-4S ferredoxin-type" evidence="8">
    <location>
        <begin position="150"/>
        <end position="180"/>
    </location>
</feature>
<dbReference type="Pfam" id="PF13085">
    <property type="entry name" value="Fer2_3"/>
    <property type="match status" value="1"/>
</dbReference>
<evidence type="ECO:0000256" key="4">
    <source>
        <dbReference type="ARBA" id="ARBA00023004"/>
    </source>
</evidence>
<dbReference type="InterPro" id="IPR009051">
    <property type="entry name" value="Helical_ferredxn"/>
</dbReference>
<dbReference type="Proteomes" id="UP000517916">
    <property type="component" value="Unassembled WGS sequence"/>
</dbReference>
<dbReference type="NCBIfam" id="NF005746">
    <property type="entry name" value="PRK07570.1"/>
    <property type="match status" value="1"/>
</dbReference>
<organism evidence="9 10">
    <name type="scientific">Kutzneria viridogrisea</name>
    <dbReference type="NCBI Taxonomy" id="47990"/>
    <lineage>
        <taxon>Bacteria</taxon>
        <taxon>Bacillati</taxon>
        <taxon>Actinomycetota</taxon>
        <taxon>Actinomycetes</taxon>
        <taxon>Pseudonocardiales</taxon>
        <taxon>Pseudonocardiaceae</taxon>
        <taxon>Kutzneria</taxon>
    </lineage>
</organism>
<dbReference type="InterPro" id="IPR017896">
    <property type="entry name" value="4Fe4S_Fe-S-bd"/>
</dbReference>
<dbReference type="InterPro" id="IPR050573">
    <property type="entry name" value="SDH/FRD_Iron-Sulfur"/>
</dbReference>
<evidence type="ECO:0000259" key="7">
    <source>
        <dbReference type="PROSITE" id="PS51085"/>
    </source>
</evidence>
<dbReference type="PROSITE" id="PS51085">
    <property type="entry name" value="2FE2S_FER_2"/>
    <property type="match status" value="1"/>
</dbReference>
<sequence>MKLTLKVWRQPGPDAPGRLVGYPVDDLTPDMSFLELLDVLNQRLILAGEDPVAFDHDCREGICGACGVVVNGRPHGPQRATTACQLHLRAFRDGDTITVEPWRAGAFPIVRDLVVDRGALDRIVQAGGYVTAPTGSAPDAHAVPVPKADADTAFEAAACIGCGACVAACPNGSAMLFTAAKATHLGVLPQGQPERATRAESMLAAHDELGFGGCTNTGECTAACPKGIPLTTIARLNHDILRA</sequence>
<dbReference type="GO" id="GO:0008177">
    <property type="term" value="F:succinate dehydrogenase (quinone) activity"/>
    <property type="evidence" value="ECO:0007669"/>
    <property type="project" value="UniProtKB-EC"/>
</dbReference>
<comment type="cofactor">
    <cofactor evidence="1">
        <name>[3Fe-4S] cluster</name>
        <dbReference type="ChEBI" id="CHEBI:21137"/>
    </cofactor>
</comment>
<evidence type="ECO:0000259" key="8">
    <source>
        <dbReference type="PROSITE" id="PS51379"/>
    </source>
</evidence>
<evidence type="ECO:0000256" key="6">
    <source>
        <dbReference type="ARBA" id="ARBA00034078"/>
    </source>
</evidence>